<dbReference type="EMBL" id="FNSC01000001">
    <property type="protein sequence ID" value="SEC47064.1"/>
    <property type="molecule type" value="Genomic_DNA"/>
</dbReference>
<keyword evidence="2" id="KW-0645">Protease</keyword>
<dbReference type="RefSeq" id="WP_090377232.1">
    <property type="nucleotide sequence ID" value="NZ_CP156749.1"/>
</dbReference>
<dbReference type="OrthoDB" id="185963at2"/>
<organism evidence="2 3">
    <name type="scientific">Pseudomonas anguilliseptica</name>
    <dbReference type="NCBI Taxonomy" id="53406"/>
    <lineage>
        <taxon>Bacteria</taxon>
        <taxon>Pseudomonadati</taxon>
        <taxon>Pseudomonadota</taxon>
        <taxon>Gammaproteobacteria</taxon>
        <taxon>Pseudomonadales</taxon>
        <taxon>Pseudomonadaceae</taxon>
        <taxon>Pseudomonas</taxon>
    </lineage>
</organism>
<dbReference type="CDD" id="cd05483">
    <property type="entry name" value="retropepsin_like_bacteria"/>
    <property type="match status" value="1"/>
</dbReference>
<protein>
    <submittedName>
        <fullName evidence="2">Aspartyl protease family protein</fullName>
    </submittedName>
</protein>
<dbReference type="InterPro" id="IPR034122">
    <property type="entry name" value="Retropepsin-like_bacterial"/>
</dbReference>
<dbReference type="InterPro" id="IPR001969">
    <property type="entry name" value="Aspartic_peptidase_AS"/>
</dbReference>
<accession>A0A1H4SSX3</accession>
<dbReference type="GO" id="GO:0004190">
    <property type="term" value="F:aspartic-type endopeptidase activity"/>
    <property type="evidence" value="ECO:0007669"/>
    <property type="project" value="InterPro"/>
</dbReference>
<dbReference type="STRING" id="53406.SAMN05421553_0908"/>
<sequence length="215" mass="22689">MYALKILLLSLPLLLGSGVMAATQVRVVGLFPGAAVLNVDGQRKLVKVGQVGPGGVVVVSADSRGAVLRVDGVERSYSLSREYSDGFAEAQKKQLSVAKGIGGHYWIAGSVNGQSIQFLVDTGATSVALNDEHARRLGIDYRVIGAPLQVNTASGTARGWRVTLDRVKVGELEVLGVEAVVLEGGSPTEALLGMSFLSRVGWKVEQDVLVLESKY</sequence>
<keyword evidence="2" id="KW-0378">Hydrolase</keyword>
<name>A0A1H4SSX3_PSEAG</name>
<gene>
    <name evidence="2" type="ORF">SAMN05421553_0908</name>
</gene>
<evidence type="ECO:0000313" key="3">
    <source>
        <dbReference type="Proteomes" id="UP000242849"/>
    </source>
</evidence>
<evidence type="ECO:0000256" key="1">
    <source>
        <dbReference type="SAM" id="SignalP"/>
    </source>
</evidence>
<keyword evidence="3" id="KW-1185">Reference proteome</keyword>
<dbReference type="NCBIfam" id="TIGR02281">
    <property type="entry name" value="clan_AA_DTGA"/>
    <property type="match status" value="1"/>
</dbReference>
<dbReference type="InterPro" id="IPR011969">
    <property type="entry name" value="Clan_AA_Asp_peptidase_C"/>
</dbReference>
<proteinExistence type="predicted"/>
<dbReference type="SUPFAM" id="SSF50630">
    <property type="entry name" value="Acid proteases"/>
    <property type="match status" value="1"/>
</dbReference>
<feature type="chain" id="PRO_5017426696" evidence="1">
    <location>
        <begin position="22"/>
        <end position="215"/>
    </location>
</feature>
<feature type="signal peptide" evidence="1">
    <location>
        <begin position="1"/>
        <end position="21"/>
    </location>
</feature>
<dbReference type="Pfam" id="PF13975">
    <property type="entry name" value="gag-asp_proteas"/>
    <property type="match status" value="1"/>
</dbReference>
<keyword evidence="1" id="KW-0732">Signal</keyword>
<reference evidence="3" key="1">
    <citation type="submission" date="2016-10" db="EMBL/GenBank/DDBJ databases">
        <authorList>
            <person name="Varghese N."/>
            <person name="Submissions S."/>
        </authorList>
    </citation>
    <scope>NUCLEOTIDE SEQUENCE [LARGE SCALE GENOMIC DNA]</scope>
    <source>
        <strain evidence="3">DSM 12111</strain>
    </source>
</reference>
<dbReference type="AlphaFoldDB" id="A0A1H4SSX3"/>
<evidence type="ECO:0000313" key="2">
    <source>
        <dbReference type="EMBL" id="SEC47064.1"/>
    </source>
</evidence>
<dbReference type="Gene3D" id="2.40.70.10">
    <property type="entry name" value="Acid Proteases"/>
    <property type="match status" value="1"/>
</dbReference>
<dbReference type="GO" id="GO:0006508">
    <property type="term" value="P:proteolysis"/>
    <property type="evidence" value="ECO:0007669"/>
    <property type="project" value="UniProtKB-KW"/>
</dbReference>
<dbReference type="PROSITE" id="PS00141">
    <property type="entry name" value="ASP_PROTEASE"/>
    <property type="match status" value="1"/>
</dbReference>
<dbReference type="Proteomes" id="UP000242849">
    <property type="component" value="Unassembled WGS sequence"/>
</dbReference>
<dbReference type="InterPro" id="IPR021109">
    <property type="entry name" value="Peptidase_aspartic_dom_sf"/>
</dbReference>